<protein>
    <recommendedName>
        <fullName evidence="1">Protein NO VEIN C-terminal domain-containing protein</fullName>
    </recommendedName>
</protein>
<name>A0A0Q3HPA7_9FLAO</name>
<dbReference type="InterPro" id="IPR024975">
    <property type="entry name" value="NOV_C"/>
</dbReference>
<dbReference type="AlphaFoldDB" id="A0A0Q3HPA7"/>
<evidence type="ECO:0000259" key="1">
    <source>
        <dbReference type="Pfam" id="PF13020"/>
    </source>
</evidence>
<reference evidence="2 3" key="1">
    <citation type="submission" date="2015-10" db="EMBL/GenBank/DDBJ databases">
        <title>Chryseobacterium aquaticum genome.</title>
        <authorList>
            <person name="Newman J.D."/>
            <person name="Ferguson M.B."/>
            <person name="Miller J.R."/>
        </authorList>
    </citation>
    <scope>NUCLEOTIDE SEQUENCE [LARGE SCALE GENOMIC DNA]</scope>
    <source>
        <strain evidence="2 3">KCTC 12483</strain>
    </source>
</reference>
<dbReference type="STRING" id="452084.AR438_14840"/>
<proteinExistence type="predicted"/>
<dbReference type="Proteomes" id="UP000051682">
    <property type="component" value="Unassembled WGS sequence"/>
</dbReference>
<dbReference type="EMBL" id="LLYZ01000020">
    <property type="protein sequence ID" value="KQK24469.1"/>
    <property type="molecule type" value="Genomic_DNA"/>
</dbReference>
<sequence length="120" mass="14285">MQSIEIEKRKRYIEVKTTKSRKAINSNRFKLTPNEWDTAETLGDNYFIYCLTINEQSKNIFIIQNPVKQHELGNIKIDKNLVVEFSKTSGQWNKLLELHTKSCITFLGLWWYGCRHSRKF</sequence>
<keyword evidence="3" id="KW-1185">Reference proteome</keyword>
<organism evidence="2 3">
    <name type="scientific">Chryseobacterium aquaticum</name>
    <dbReference type="NCBI Taxonomy" id="452084"/>
    <lineage>
        <taxon>Bacteria</taxon>
        <taxon>Pseudomonadati</taxon>
        <taxon>Bacteroidota</taxon>
        <taxon>Flavobacteriia</taxon>
        <taxon>Flavobacteriales</taxon>
        <taxon>Weeksellaceae</taxon>
        <taxon>Chryseobacterium group</taxon>
        <taxon>Chryseobacterium</taxon>
    </lineage>
</organism>
<dbReference type="Pfam" id="PF13020">
    <property type="entry name" value="NOV_C"/>
    <property type="match status" value="1"/>
</dbReference>
<gene>
    <name evidence="2" type="ORF">AR438_14840</name>
</gene>
<feature type="domain" description="Protein NO VEIN C-terminal" evidence="1">
    <location>
        <begin position="4"/>
        <end position="62"/>
    </location>
</feature>
<evidence type="ECO:0000313" key="2">
    <source>
        <dbReference type="EMBL" id="KQK24469.1"/>
    </source>
</evidence>
<comment type="caution">
    <text evidence="2">The sequence shown here is derived from an EMBL/GenBank/DDBJ whole genome shotgun (WGS) entry which is preliminary data.</text>
</comment>
<evidence type="ECO:0000313" key="3">
    <source>
        <dbReference type="Proteomes" id="UP000051682"/>
    </source>
</evidence>
<accession>A0A0Q3HPA7</accession>